<dbReference type="EMBL" id="JADGJD010001575">
    <property type="protein sequence ID" value="KAJ3040183.1"/>
    <property type="molecule type" value="Genomic_DNA"/>
</dbReference>
<dbReference type="SUPFAM" id="SSF48371">
    <property type="entry name" value="ARM repeat"/>
    <property type="match status" value="1"/>
</dbReference>
<evidence type="ECO:0000259" key="2">
    <source>
        <dbReference type="Pfam" id="PF14225"/>
    </source>
</evidence>
<dbReference type="InterPro" id="IPR029473">
    <property type="entry name" value="MOR2-PAG1_mid"/>
</dbReference>
<name>A0AAD5X0J1_9FUNG</name>
<feature type="compositionally biased region" description="Polar residues" evidence="1">
    <location>
        <begin position="980"/>
        <end position="997"/>
    </location>
</feature>
<dbReference type="InterPro" id="IPR025481">
    <property type="entry name" value="Cell_Morphogen_C"/>
</dbReference>
<feature type="domain" description="Cell morphogenesis central region" evidence="3">
    <location>
        <begin position="288"/>
        <end position="494"/>
    </location>
</feature>
<protein>
    <submittedName>
        <fullName evidence="4">Cell morphogenesis protein PAG1</fullName>
    </submittedName>
</protein>
<dbReference type="PANTHER" id="PTHR12295:SF30">
    <property type="entry name" value="PROTEIN FURRY"/>
    <property type="match status" value="1"/>
</dbReference>
<accession>A0AAD5X0J1</accession>
<sequence>MDDEGLLAMGLQASDDEYATYEAAAISSSLPIVHKYAQAMVSARLASERPEIAFDMLSEMVKMIDTIAVGNPGSTNDHPTGVRDLLICMVPWVRNIDLSYIEESEKADKSSQSQSGNPPRSHSRQPSQEIKDISTSQKILTNLFYLTVKYGDDYLTEIENIWSQLVSRAVEENELISQMDAAASFAVDEEDDDEERLRRMRIGEESLRLALNKNVNMVMEFLLNVGVEKRNPKFVVHAKKIMVYLARTPACGELVDALMKWMTPKSFVPEAGEGVKVVADDGAVQPGVPRSAGDVLDAATGMYMANLDDVLVTMPKRPAFSKGQLACVLLVDMSIEIGPALTPHLPLLLHVIFVQLDHFMTLMCEQNRVLLMNLIQGIVPRDVGGERIDAVHNALILKEGKRLWAYEDVTPTNNHIESPEQLTALVMDVLELFSIVDDGLTQRWGEIALTWGTSCPVRHVASRSLQIYRALSPAFNQRMVGDLLNRLSGTVSDTTEEIQGFALEILATLHDMVDSLDEHQVILFPQFFWAAVALIHSPFEWEYLDGVELLSKVIQKVNLNDPQQRNILLINQPTRWKGRFGGLQPLLLRGLISKKTESTCLEIVNRLIVLESDALVDPTPARILFSVLANLPHLLHGMEVEGEIVPGSPREAKAVAADGMLTVEHCLTVAENLSVAAEKKGCPGLARLLSSYAKKRFRSKEDFLRQFVGLVRDKWFPAYKTSTLQFLMGLLENATFVYRKRTLKALKVFLPVIQSSVLPEGQQGIKYGTGFGDSNEEELMRPLMELLPTELAPDALEVLDEALAGGTLSGETNFFWLVFGGKNINKVTREATMMDGDGKESQQQGQKVGSTGKSESGWRIRDQAAMAKVTRYNLSSVGSTCGGGHEILSGGRKSSVAYSHTSHSMDGGDVDGGRGASLLKAVEKAGWPIDELNGNLLEALHDLDAFFGRSENFLPHMDVDPVKVNGHSNGQDESSDKDTLTASGKWDSSTGVSSGSEAANRMRRDRLRKSSVASAASEVSYSAESLGAPLTRDTSLSSLFVDNILGHPAPPLSAPTVTLDLLDVSGTTMIPEATQAAALTPARRLLSHPDTFAHVSFRLLTPYADVMKDAEFSHWVKADIAVALHVLANQVEVEKVVEGRGLNGEGTVVTVAIDAHKEGSDGGVSSAAYAEELVGLLLGDGEDAERPESVELRKGVVMSAMDPQWRPEIAIGFMGIDVPYVAEGLRYELPQHAGEGGKQAHIRSPRPMPAPTQTPAADTSLALDPHIPLTDGTAVEAMKIFPASFELVMQLHEDWVEFVGEYLDNGAGGKEDSVLLQRVYELLERRRAGVDEAGHEDRLYWPPLLEDADGGQGLAELAARLVAYEQMDATYVKDFLETRQQRLTALNSRLNVYLPLRQVAGDMNGVSPPVEIWLMAQKMVELALELQYLYMDVLFLQALLEGFVGNDEGRRLEEERDVQSVIVVCKGAV</sequence>
<evidence type="ECO:0000313" key="4">
    <source>
        <dbReference type="EMBL" id="KAJ3040183.1"/>
    </source>
</evidence>
<feature type="region of interest" description="Disordered" evidence="1">
    <location>
        <begin position="1233"/>
        <end position="1256"/>
    </location>
</feature>
<dbReference type="InterPro" id="IPR039867">
    <property type="entry name" value="Furry/Tao3/Mor2"/>
</dbReference>
<dbReference type="Pfam" id="PF14228">
    <property type="entry name" value="MOR2-PAG1_mid"/>
    <property type="match status" value="3"/>
</dbReference>
<comment type="caution">
    <text evidence="4">The sequence shown here is derived from an EMBL/GenBank/DDBJ whole genome shotgun (WGS) entry which is preliminary data.</text>
</comment>
<dbReference type="GO" id="GO:0005938">
    <property type="term" value="C:cell cortex"/>
    <property type="evidence" value="ECO:0007669"/>
    <property type="project" value="TreeGrafter"/>
</dbReference>
<feature type="region of interest" description="Disordered" evidence="1">
    <location>
        <begin position="960"/>
        <end position="1006"/>
    </location>
</feature>
<gene>
    <name evidence="4" type="primary">TAO3_1</name>
    <name evidence="4" type="ORF">HK097_002614</name>
</gene>
<evidence type="ECO:0000256" key="1">
    <source>
        <dbReference type="SAM" id="MobiDB-lite"/>
    </source>
</evidence>
<keyword evidence="5" id="KW-1185">Reference proteome</keyword>
<reference evidence="4" key="1">
    <citation type="submission" date="2020-05" db="EMBL/GenBank/DDBJ databases">
        <title>Phylogenomic resolution of chytrid fungi.</title>
        <authorList>
            <person name="Stajich J.E."/>
            <person name="Amses K."/>
            <person name="Simmons R."/>
            <person name="Seto K."/>
            <person name="Myers J."/>
            <person name="Bonds A."/>
            <person name="Quandt C.A."/>
            <person name="Barry K."/>
            <person name="Liu P."/>
            <person name="Grigoriev I."/>
            <person name="Longcore J.E."/>
            <person name="James T.Y."/>
        </authorList>
    </citation>
    <scope>NUCLEOTIDE SEQUENCE</scope>
    <source>
        <strain evidence="4">JEL0318</strain>
    </source>
</reference>
<feature type="domain" description="Cell morphogenesis protein C-terminal" evidence="2">
    <location>
        <begin position="525"/>
        <end position="803"/>
    </location>
</feature>
<feature type="compositionally biased region" description="Polar residues" evidence="1">
    <location>
        <begin position="110"/>
        <end position="132"/>
    </location>
</feature>
<dbReference type="PANTHER" id="PTHR12295">
    <property type="entry name" value="FURRY-RELATED"/>
    <property type="match status" value="1"/>
</dbReference>
<evidence type="ECO:0000259" key="3">
    <source>
        <dbReference type="Pfam" id="PF14228"/>
    </source>
</evidence>
<proteinExistence type="predicted"/>
<organism evidence="4 5">
    <name type="scientific">Rhizophlyctis rosea</name>
    <dbReference type="NCBI Taxonomy" id="64517"/>
    <lineage>
        <taxon>Eukaryota</taxon>
        <taxon>Fungi</taxon>
        <taxon>Fungi incertae sedis</taxon>
        <taxon>Chytridiomycota</taxon>
        <taxon>Chytridiomycota incertae sedis</taxon>
        <taxon>Chytridiomycetes</taxon>
        <taxon>Rhizophlyctidales</taxon>
        <taxon>Rhizophlyctidaceae</taxon>
        <taxon>Rhizophlyctis</taxon>
    </lineage>
</organism>
<feature type="compositionally biased region" description="Polar residues" evidence="1">
    <location>
        <begin position="841"/>
        <end position="854"/>
    </location>
</feature>
<dbReference type="GO" id="GO:0000902">
    <property type="term" value="P:cell morphogenesis"/>
    <property type="evidence" value="ECO:0007669"/>
    <property type="project" value="InterPro"/>
</dbReference>
<dbReference type="InterPro" id="IPR016024">
    <property type="entry name" value="ARM-type_fold"/>
</dbReference>
<feature type="domain" description="Cell morphogenesis central region" evidence="3">
    <location>
        <begin position="19"/>
        <end position="108"/>
    </location>
</feature>
<feature type="domain" description="Cell morphogenesis central region" evidence="3">
    <location>
        <begin position="130"/>
        <end position="169"/>
    </location>
</feature>
<feature type="region of interest" description="Disordered" evidence="1">
    <location>
        <begin position="834"/>
        <end position="856"/>
    </location>
</feature>
<feature type="region of interest" description="Disordered" evidence="1">
    <location>
        <begin position="104"/>
        <end position="132"/>
    </location>
</feature>
<dbReference type="Proteomes" id="UP001212841">
    <property type="component" value="Unassembled WGS sequence"/>
</dbReference>
<dbReference type="Pfam" id="PF14225">
    <property type="entry name" value="MOR2-PAG1_C"/>
    <property type="match status" value="1"/>
</dbReference>
<dbReference type="GO" id="GO:0030427">
    <property type="term" value="C:site of polarized growth"/>
    <property type="evidence" value="ECO:0007669"/>
    <property type="project" value="TreeGrafter"/>
</dbReference>
<evidence type="ECO:0000313" key="5">
    <source>
        <dbReference type="Proteomes" id="UP001212841"/>
    </source>
</evidence>